<protein>
    <submittedName>
        <fullName evidence="3">UspA domain-containing protein</fullName>
    </submittedName>
</protein>
<dbReference type="PANTHER" id="PTHR46268:SF25">
    <property type="entry name" value="USPA DOMAIN PROTEIN"/>
    <property type="match status" value="1"/>
</dbReference>
<dbReference type="CDD" id="cd00293">
    <property type="entry name" value="USP-like"/>
    <property type="match status" value="1"/>
</dbReference>
<name>K0BD14_9ARCH</name>
<evidence type="ECO:0000313" key="4">
    <source>
        <dbReference type="Proteomes" id="UP000006100"/>
    </source>
</evidence>
<dbReference type="SUPFAM" id="SSF52402">
    <property type="entry name" value="Adenine nucleotide alpha hydrolases-like"/>
    <property type="match status" value="1"/>
</dbReference>
<comment type="similarity">
    <text evidence="1">Belongs to the universal stress protein A family.</text>
</comment>
<gene>
    <name evidence="3" type="ORF">NSED_05440</name>
</gene>
<accession>K0BD14</accession>
<dbReference type="Proteomes" id="UP000006100">
    <property type="component" value="Chromosome"/>
</dbReference>
<reference evidence="3 4" key="1">
    <citation type="journal article" date="2012" name="J. Bacteriol.">
        <title>Draft Genome Sequence of an Ammonia-Oxidizing Archaeon, "Candidatus Nitrosopumilus sediminis" AR2, from Svalbard in the Arctic Circle.</title>
        <authorList>
            <person name="Park S.J."/>
            <person name="Kim J.G."/>
            <person name="Jung M.Y."/>
            <person name="Kim S.J."/>
            <person name="Cha I.T."/>
            <person name="Ghai R."/>
            <person name="Martin-Cuadrado A.B."/>
            <person name="Rodriguez-Valera F."/>
            <person name="Rhee S.K."/>
        </authorList>
    </citation>
    <scope>NUCLEOTIDE SEQUENCE [LARGE SCALE GENOMIC DNA]</scope>
    <source>
        <strain evidence="3 4">AR2</strain>
    </source>
</reference>
<dbReference type="GeneID" id="13696881"/>
<dbReference type="RefSeq" id="WP_014965261.1">
    <property type="nucleotide sequence ID" value="NC_018656.1"/>
</dbReference>
<dbReference type="eggNOG" id="arCOG02053">
    <property type="taxonomic scope" value="Archaea"/>
</dbReference>
<dbReference type="AlphaFoldDB" id="K0BD14"/>
<evidence type="ECO:0000259" key="2">
    <source>
        <dbReference type="Pfam" id="PF00582"/>
    </source>
</evidence>
<dbReference type="PANTHER" id="PTHR46268">
    <property type="entry name" value="STRESS RESPONSE PROTEIN NHAX"/>
    <property type="match status" value="1"/>
</dbReference>
<dbReference type="EMBL" id="CP003843">
    <property type="protein sequence ID" value="AFS82890.1"/>
    <property type="molecule type" value="Genomic_DNA"/>
</dbReference>
<dbReference type="InterPro" id="IPR006016">
    <property type="entry name" value="UspA"/>
</dbReference>
<organism evidence="3 4">
    <name type="scientific">Candidatus Nitrosopumilus sediminis</name>
    <dbReference type="NCBI Taxonomy" id="1229909"/>
    <lineage>
        <taxon>Archaea</taxon>
        <taxon>Nitrososphaerota</taxon>
        <taxon>Nitrososphaeria</taxon>
        <taxon>Nitrosopumilales</taxon>
        <taxon>Nitrosopumilaceae</taxon>
        <taxon>Nitrosopumilus</taxon>
    </lineage>
</organism>
<dbReference type="InterPro" id="IPR014729">
    <property type="entry name" value="Rossmann-like_a/b/a_fold"/>
</dbReference>
<dbReference type="Gene3D" id="3.40.50.620">
    <property type="entry name" value="HUPs"/>
    <property type="match status" value="1"/>
</dbReference>
<proteinExistence type="inferred from homology"/>
<dbReference type="OrthoDB" id="105697at2157"/>
<dbReference type="Pfam" id="PF00582">
    <property type="entry name" value="Usp"/>
    <property type="match status" value="1"/>
</dbReference>
<evidence type="ECO:0000313" key="3">
    <source>
        <dbReference type="EMBL" id="AFS82890.1"/>
    </source>
</evidence>
<dbReference type="HOGENOM" id="CLU_049301_16_2_2"/>
<evidence type="ECO:0000256" key="1">
    <source>
        <dbReference type="ARBA" id="ARBA00008791"/>
    </source>
</evidence>
<keyword evidence="4" id="KW-1185">Reference proteome</keyword>
<dbReference type="STRING" id="1229909.NSED_05440"/>
<feature type="domain" description="UspA" evidence="2">
    <location>
        <begin position="5"/>
        <end position="143"/>
    </location>
</feature>
<sequence>MKKLFDHILVPYNGFHGSQKAFKKAIGLSQLTKSKITVLTCVEDRATFGLFKTKTDKEEFDKECKMIELEHSKLEKYATEHDISPAFKITKSSMPANEILEFAKKYDVDLIIMGMKKRTRYEKRHYPSTIDDVSKNFDRAILILN</sequence>
<dbReference type="KEGG" id="nir:NSED_05440"/>
<dbReference type="PATRIC" id="fig|1229909.8.peg.1192"/>